<dbReference type="EnsemblPlants" id="KQK02501">
    <property type="protein sequence ID" value="KQK02501"/>
    <property type="gene ID" value="BRADI_2g01840v3"/>
</dbReference>
<dbReference type="Pfam" id="PF23044">
    <property type="entry name" value="SH3-C_UBE2O"/>
    <property type="match status" value="1"/>
</dbReference>
<dbReference type="CDD" id="cd23837">
    <property type="entry name" value="UBCc_UBE2O"/>
    <property type="match status" value="1"/>
</dbReference>
<dbReference type="PANTHER" id="PTHR46116:SF21">
    <property type="entry name" value="UBIQUITIN-CONJUGATING ENZYME E2 23-RELATED"/>
    <property type="match status" value="1"/>
</dbReference>
<evidence type="ECO:0000256" key="4">
    <source>
        <dbReference type="ARBA" id="ARBA00022786"/>
    </source>
</evidence>
<keyword evidence="10" id="KW-1185">Reference proteome</keyword>
<feature type="compositionally biased region" description="Low complexity" evidence="6">
    <location>
        <begin position="600"/>
        <end position="613"/>
    </location>
</feature>
<dbReference type="InterPro" id="IPR057733">
    <property type="entry name" value="UBE2O-like_SH3-B"/>
</dbReference>
<dbReference type="HOGENOM" id="CLU_002088_0_0_1"/>
<protein>
    <recommendedName>
        <fullName evidence="1">E2 ubiquitin-conjugating enzyme</fullName>
        <ecNumber evidence="1">2.3.2.23</ecNumber>
    </recommendedName>
</protein>
<dbReference type="Gene3D" id="3.10.110.10">
    <property type="entry name" value="Ubiquitin Conjugating Enzyme"/>
    <property type="match status" value="1"/>
</dbReference>
<proteinExistence type="predicted"/>
<dbReference type="EMBL" id="CM000881">
    <property type="protein sequence ID" value="KQK02501.1"/>
    <property type="molecule type" value="Genomic_DNA"/>
</dbReference>
<reference evidence="9" key="3">
    <citation type="submission" date="2018-08" db="UniProtKB">
        <authorList>
            <consortium name="EnsemblPlants"/>
        </authorList>
    </citation>
    <scope>IDENTIFICATION</scope>
    <source>
        <strain evidence="9">cv. Bd21</strain>
    </source>
</reference>
<dbReference type="ExpressionAtlas" id="I1HBK9">
    <property type="expression patterns" value="baseline"/>
</dbReference>
<feature type="compositionally biased region" description="Acidic residues" evidence="6">
    <location>
        <begin position="58"/>
        <end position="75"/>
    </location>
</feature>
<reference evidence="8" key="2">
    <citation type="submission" date="2017-06" db="EMBL/GenBank/DDBJ databases">
        <title>WGS assembly of Brachypodium distachyon.</title>
        <authorList>
            <consortium name="The International Brachypodium Initiative"/>
            <person name="Lucas S."/>
            <person name="Harmon-Smith M."/>
            <person name="Lail K."/>
            <person name="Tice H."/>
            <person name="Grimwood J."/>
            <person name="Bruce D."/>
            <person name="Barry K."/>
            <person name="Shu S."/>
            <person name="Lindquist E."/>
            <person name="Wang M."/>
            <person name="Pitluck S."/>
            <person name="Vogel J.P."/>
            <person name="Garvin D.F."/>
            <person name="Mockler T.C."/>
            <person name="Schmutz J."/>
            <person name="Rokhsar D."/>
            <person name="Bevan M.W."/>
        </authorList>
    </citation>
    <scope>NUCLEOTIDE SEQUENCE</scope>
    <source>
        <strain evidence="8">Bd21</strain>
    </source>
</reference>
<keyword evidence="3" id="KW-0547">Nucleotide-binding</keyword>
<dbReference type="SUPFAM" id="SSF54495">
    <property type="entry name" value="UBC-like"/>
    <property type="match status" value="1"/>
</dbReference>
<dbReference type="EC" id="2.3.2.23" evidence="1"/>
<dbReference type="KEGG" id="bdi:100841219"/>
<dbReference type="GO" id="GO:0061631">
    <property type="term" value="F:ubiquitin conjugating enzyme activity"/>
    <property type="evidence" value="ECO:0000318"/>
    <property type="project" value="GO_Central"/>
</dbReference>
<keyword evidence="4" id="KW-0833">Ubl conjugation pathway</keyword>
<dbReference type="InterPro" id="IPR057735">
    <property type="entry name" value="UBE2O-like_tSH3-B"/>
</dbReference>
<dbReference type="RefSeq" id="XP_003567875.1">
    <property type="nucleotide sequence ID" value="XM_003567827.4"/>
</dbReference>
<evidence type="ECO:0000313" key="8">
    <source>
        <dbReference type="EMBL" id="KQK02501.1"/>
    </source>
</evidence>
<reference evidence="8 9" key="1">
    <citation type="journal article" date="2010" name="Nature">
        <title>Genome sequencing and analysis of the model grass Brachypodium distachyon.</title>
        <authorList>
            <consortium name="International Brachypodium Initiative"/>
        </authorList>
    </citation>
    <scope>NUCLEOTIDE SEQUENCE [LARGE SCALE GENOMIC DNA]</scope>
    <source>
        <strain evidence="8">Bd21</strain>
        <strain evidence="9">cv. Bd21</strain>
    </source>
</reference>
<feature type="compositionally biased region" description="Basic and acidic residues" evidence="6">
    <location>
        <begin position="11"/>
        <end position="23"/>
    </location>
</feature>
<name>I1HBK9_BRADI</name>
<sequence>MEDLPNGSVDIAEKSQENERSADAGEPEEVADIFVYREDVVSLKSKQDARGLVLEVAGEYDSESSITDDDTDTEENEHKSARRTENGGADGDNASNGVDVDSQSSLPDNKVRVLWIDGTEKTEDIDSVIIVDRSFLHGDIVASISDPTGQMGLVADVSLVVDLQGAHGEMIKGVSSKDLKRIREFNVGDYVVSGPWLGRVDEVFDNVNVLFDDGSVCKVSRADPMRLRLASGPMHPDTACPFYPGQRVKAVSSSVYKASRWLNGLWKANRLEGTVTKVETAAVIVYWIASAHCGTNQESVPPEEQNPKDLILLSCFSYANWQLTEWCLPQPYTSSCTDDAVTGGSKMKELNSEHSCLPSDIPESALNIQAEEAQMTKTDANPRQTDGDSPADRSNMSGGDNTCVAKESESGTSISTIPKEGVHDNGTCRKKCRKVFVRKDKRTKRRDESFERALLITNTYTKVDVIWQDGTKEYGVNSTSLIPIQSPNEHEFFPEQYAVDKVSDDVDESSQTKRVGLVRSVNAKDRTATVSWFKPSLHPEEPREIECNEVVSAYELDGHPDYDYCYGDVVVRLPSVSPPLESTNGGNTMELDKKVESTGVSSASNAAPPAVGAEEQFPQNESSSEFPGLSWVGNIVGFQDGEIEVFWGDGSVSKVGPHEIYVVGREDDGASLDDGAASDAASWETVDDNNEEDLPDDSAKDDSQNIAENIAGTENGSFNSQDENSVTTGPLSVAFGFVTRLASELFARESGDDIDKSEDENRMETSECTMVTADDSAGKAVDVVMVDEPADSDCLKHFDVLQCPPDHHYLENTAQGIGGRRWVKKVQQEWSILEKNLPDYIYVRVFEDRMDLMRAVIIGASGTPYQDGLFFFDFHLPPEFPQVPPSAYYHSGGLRVNPNLYVDGKVCLSLLNTWTGRGNEVWDPTSSSILQVLVSLQGLVLNEKPYFNEAGYEKQVGTVEGEKNALPYNENTYLLSLKSMLYILRRPPMHFEDFVKSHYCKRGHYILKACEAYLQGNVVGTLTDDACSTERSKEHSCSMGFKLALGKILPRLITALKDTGADCSQYEHLGKTETVQES</sequence>
<evidence type="ECO:0000313" key="9">
    <source>
        <dbReference type="EnsemblPlants" id="KQK02501"/>
    </source>
</evidence>
<dbReference type="Pfam" id="PF23046">
    <property type="entry name" value="tSH3-B_UBE2O"/>
    <property type="match status" value="1"/>
</dbReference>
<evidence type="ECO:0000256" key="2">
    <source>
        <dbReference type="ARBA" id="ARBA00022679"/>
    </source>
</evidence>
<dbReference type="STRING" id="15368.I1HBK9"/>
<keyword evidence="2" id="KW-0808">Transferase</keyword>
<feature type="domain" description="UBC core" evidence="7">
    <location>
        <begin position="821"/>
        <end position="981"/>
    </location>
</feature>
<dbReference type="GO" id="GO:0005524">
    <property type="term" value="F:ATP binding"/>
    <property type="evidence" value="ECO:0007669"/>
    <property type="project" value="UniProtKB-KW"/>
</dbReference>
<evidence type="ECO:0000256" key="5">
    <source>
        <dbReference type="ARBA" id="ARBA00022840"/>
    </source>
</evidence>
<dbReference type="AlphaFoldDB" id="I1HBK9"/>
<dbReference type="Proteomes" id="UP000008810">
    <property type="component" value="Chromosome 2"/>
</dbReference>
<accession>I1HBK9</accession>
<dbReference type="InterPro" id="IPR057734">
    <property type="entry name" value="UBE2O-like_SH3-C"/>
</dbReference>
<feature type="region of interest" description="Disordered" evidence="6">
    <location>
        <begin position="666"/>
        <end position="702"/>
    </location>
</feature>
<feature type="region of interest" description="Disordered" evidence="6">
    <location>
        <begin position="1"/>
        <end position="29"/>
    </location>
</feature>
<evidence type="ECO:0000313" key="10">
    <source>
        <dbReference type="Proteomes" id="UP000008810"/>
    </source>
</evidence>
<organism evidence="9">
    <name type="scientific">Brachypodium distachyon</name>
    <name type="common">Purple false brome</name>
    <name type="synonym">Trachynia distachya</name>
    <dbReference type="NCBI Taxonomy" id="15368"/>
    <lineage>
        <taxon>Eukaryota</taxon>
        <taxon>Viridiplantae</taxon>
        <taxon>Streptophyta</taxon>
        <taxon>Embryophyta</taxon>
        <taxon>Tracheophyta</taxon>
        <taxon>Spermatophyta</taxon>
        <taxon>Magnoliopsida</taxon>
        <taxon>Liliopsida</taxon>
        <taxon>Poales</taxon>
        <taxon>Poaceae</taxon>
        <taxon>BOP clade</taxon>
        <taxon>Pooideae</taxon>
        <taxon>Stipodae</taxon>
        <taxon>Brachypodieae</taxon>
        <taxon>Brachypodium</taxon>
    </lineage>
</organism>
<dbReference type="Gramene" id="KQK02501">
    <property type="protein sequence ID" value="KQK02501"/>
    <property type="gene ID" value="BRADI_2g01840v3"/>
</dbReference>
<dbReference type="InterPro" id="IPR000608">
    <property type="entry name" value="UBC"/>
</dbReference>
<dbReference type="FunFam" id="3.10.110.10:FF:000028">
    <property type="entry name" value="Probable ubiquitin-conjugating enzyme E2 23"/>
    <property type="match status" value="1"/>
</dbReference>
<dbReference type="PROSITE" id="PS50127">
    <property type="entry name" value="UBC_2"/>
    <property type="match status" value="1"/>
</dbReference>
<evidence type="ECO:0000259" key="7">
    <source>
        <dbReference type="PROSITE" id="PS50127"/>
    </source>
</evidence>
<dbReference type="Pfam" id="PF23043">
    <property type="entry name" value="SH3-B_UBE2O"/>
    <property type="match status" value="1"/>
</dbReference>
<gene>
    <name evidence="9" type="primary">LOC100841219</name>
    <name evidence="8" type="ORF">BRADI_2g01840v3</name>
</gene>
<feature type="compositionally biased region" description="Basic and acidic residues" evidence="6">
    <location>
        <begin position="76"/>
        <end position="85"/>
    </location>
</feature>
<dbReference type="GeneID" id="100841219"/>
<feature type="region of interest" description="Disordered" evidence="6">
    <location>
        <begin position="600"/>
        <end position="625"/>
    </location>
</feature>
<dbReference type="SMR" id="I1HBK9"/>
<feature type="region of interest" description="Disordered" evidence="6">
    <location>
        <begin position="56"/>
        <end position="104"/>
    </location>
</feature>
<keyword evidence="5" id="KW-0067">ATP-binding</keyword>
<feature type="compositionally biased region" description="Low complexity" evidence="6">
    <location>
        <begin position="672"/>
        <end position="682"/>
    </location>
</feature>
<evidence type="ECO:0000256" key="1">
    <source>
        <dbReference type="ARBA" id="ARBA00012486"/>
    </source>
</evidence>
<feature type="compositionally biased region" description="Acidic residues" evidence="6">
    <location>
        <begin position="685"/>
        <end position="696"/>
    </location>
</feature>
<evidence type="ECO:0000256" key="3">
    <source>
        <dbReference type="ARBA" id="ARBA00022741"/>
    </source>
</evidence>
<dbReference type="SMART" id="SM00212">
    <property type="entry name" value="UBCc"/>
    <property type="match status" value="1"/>
</dbReference>
<evidence type="ECO:0000256" key="6">
    <source>
        <dbReference type="SAM" id="MobiDB-lite"/>
    </source>
</evidence>
<dbReference type="OrthoDB" id="47801at2759"/>
<dbReference type="Pfam" id="PF00179">
    <property type="entry name" value="UQ_con"/>
    <property type="match status" value="1"/>
</dbReference>
<feature type="compositionally biased region" description="Polar residues" evidence="6">
    <location>
        <begin position="375"/>
        <end position="384"/>
    </location>
</feature>
<feature type="region of interest" description="Disordered" evidence="6">
    <location>
        <begin position="374"/>
        <end position="422"/>
    </location>
</feature>
<dbReference type="PANTHER" id="PTHR46116">
    <property type="entry name" value="(E3-INDEPENDENT) E2 UBIQUITIN-CONJUGATING ENZYME"/>
    <property type="match status" value="1"/>
</dbReference>
<dbReference type="InterPro" id="IPR016135">
    <property type="entry name" value="UBQ-conjugating_enzyme/RWD"/>
</dbReference>